<dbReference type="NCBIfam" id="NF003671">
    <property type="entry name" value="PRK05294.1"/>
    <property type="match status" value="1"/>
</dbReference>
<dbReference type="Gene3D" id="3.40.50.1380">
    <property type="entry name" value="Methylglyoxal synthase-like domain"/>
    <property type="match status" value="1"/>
</dbReference>
<evidence type="ECO:0000259" key="16">
    <source>
        <dbReference type="PROSITE" id="PS50975"/>
    </source>
</evidence>
<dbReference type="Gene3D" id="3.40.50.20">
    <property type="match status" value="1"/>
</dbReference>
<evidence type="ECO:0000256" key="12">
    <source>
        <dbReference type="ARBA" id="ARBA00023211"/>
    </source>
</evidence>
<evidence type="ECO:0000256" key="9">
    <source>
        <dbReference type="ARBA" id="ARBA00022840"/>
    </source>
</evidence>
<feature type="domain" description="ATP-grasp" evidence="16">
    <location>
        <begin position="430"/>
        <end position="622"/>
    </location>
</feature>
<dbReference type="SUPFAM" id="SSF52440">
    <property type="entry name" value="PreATP-grasp domain"/>
    <property type="match status" value="1"/>
</dbReference>
<evidence type="ECO:0000256" key="3">
    <source>
        <dbReference type="ARBA" id="ARBA00022571"/>
    </source>
</evidence>
<dbReference type="FunFam" id="3.30.470.20:FF:000001">
    <property type="entry name" value="Carbamoyl-phosphate synthase large chain"/>
    <property type="match status" value="1"/>
</dbReference>
<evidence type="ECO:0000256" key="14">
    <source>
        <dbReference type="ARBA" id="ARBA00048816"/>
    </source>
</evidence>
<dbReference type="Pfam" id="PF02786">
    <property type="entry name" value="CPSase_L_D2"/>
    <property type="match status" value="2"/>
</dbReference>
<dbReference type="InterPro" id="IPR011761">
    <property type="entry name" value="ATP-grasp"/>
</dbReference>
<keyword evidence="12" id="KW-0464">Manganese</keyword>
<dbReference type="GO" id="GO:0006221">
    <property type="term" value="P:pyrimidine nucleotide biosynthetic process"/>
    <property type="evidence" value="ECO:0007669"/>
    <property type="project" value="UniProtKB-KW"/>
</dbReference>
<evidence type="ECO:0000256" key="2">
    <source>
        <dbReference type="ARBA" id="ARBA00009799"/>
    </source>
</evidence>
<evidence type="ECO:0000313" key="19">
    <source>
        <dbReference type="Proteomes" id="UP001165243"/>
    </source>
</evidence>
<protein>
    <submittedName>
        <fullName evidence="18">Carbamoyl phosphate synthase large subunit</fullName>
    </submittedName>
</protein>
<dbReference type="PROSITE" id="PS00867">
    <property type="entry name" value="CPSASE_2"/>
    <property type="match status" value="2"/>
</dbReference>
<dbReference type="CDD" id="cd01424">
    <property type="entry name" value="MGS_CPS_II"/>
    <property type="match status" value="1"/>
</dbReference>
<dbReference type="SUPFAM" id="SSF52335">
    <property type="entry name" value="Methylglyoxal synthase-like"/>
    <property type="match status" value="1"/>
</dbReference>
<dbReference type="PROSITE" id="PS51855">
    <property type="entry name" value="MGS"/>
    <property type="match status" value="1"/>
</dbReference>
<reference evidence="18" key="1">
    <citation type="submission" date="2023-04" db="EMBL/GenBank/DDBJ databases">
        <title>Draft genome sequences of Lactobacillus delbrueckii subsp. bulgaricus ME-900 and ME-901 with improved acid tolerance.</title>
        <authorList>
            <person name="Ishida T."/>
            <person name="Yamamoto E."/>
            <person name="Koizumi A."/>
            <person name="Fujiwara S."/>
            <person name="Makino S."/>
            <person name="Kano H."/>
            <person name="Kimura K."/>
        </authorList>
    </citation>
    <scope>NUCLEOTIDE SEQUENCE</scope>
    <source>
        <strain evidence="18">ME-900</strain>
    </source>
</reference>
<dbReference type="InterPro" id="IPR036897">
    <property type="entry name" value="CarbamoylP_synth_lsu_oligo_sf"/>
</dbReference>
<dbReference type="SMART" id="SM01096">
    <property type="entry name" value="CPSase_L_D3"/>
    <property type="match status" value="1"/>
</dbReference>
<organism evidence="18 19">
    <name type="scientific">Lactobacillus delbrueckii subsp. bulgaricus</name>
    <dbReference type="NCBI Taxonomy" id="1585"/>
    <lineage>
        <taxon>Bacteria</taxon>
        <taxon>Bacillati</taxon>
        <taxon>Bacillota</taxon>
        <taxon>Bacilli</taxon>
        <taxon>Lactobacillales</taxon>
        <taxon>Lactobacillaceae</taxon>
        <taxon>Lactobacillus</taxon>
    </lineage>
</organism>
<dbReference type="GO" id="GO:0004087">
    <property type="term" value="F:carbamoyl-phosphate synthase (ammonia) activity"/>
    <property type="evidence" value="ECO:0007669"/>
    <property type="project" value="UniProtKB-EC"/>
</dbReference>
<dbReference type="FunFam" id="3.30.470.20:FF:000026">
    <property type="entry name" value="Carbamoyl-phosphate synthase large chain"/>
    <property type="match status" value="1"/>
</dbReference>
<comment type="pathway">
    <text evidence="1">Amino-acid biosynthesis; L-arginine biosynthesis; carbamoyl phosphate from bicarbonate: step 1/1.</text>
</comment>
<evidence type="ECO:0000256" key="6">
    <source>
        <dbReference type="ARBA" id="ARBA00022723"/>
    </source>
</evidence>
<accession>A0AAV5PBR9</accession>
<dbReference type="GO" id="GO:0006541">
    <property type="term" value="P:glutamine metabolic process"/>
    <property type="evidence" value="ECO:0007669"/>
    <property type="project" value="TreeGrafter"/>
</dbReference>
<dbReference type="SUPFAM" id="SSF48108">
    <property type="entry name" value="Carbamoyl phosphate synthetase, large subunit connection domain"/>
    <property type="match status" value="1"/>
</dbReference>
<dbReference type="GO" id="GO:0005524">
    <property type="term" value="F:ATP binding"/>
    <property type="evidence" value="ECO:0007669"/>
    <property type="project" value="UniProtKB-UniRule"/>
</dbReference>
<dbReference type="SUPFAM" id="SSF56059">
    <property type="entry name" value="Glutathione synthetase ATP-binding domain-like"/>
    <property type="match status" value="2"/>
</dbReference>
<evidence type="ECO:0000256" key="1">
    <source>
        <dbReference type="ARBA" id="ARBA00005077"/>
    </source>
</evidence>
<evidence type="ECO:0000256" key="4">
    <source>
        <dbReference type="ARBA" id="ARBA00022598"/>
    </source>
</evidence>
<keyword evidence="11" id="KW-0665">Pyrimidine biosynthesis</keyword>
<keyword evidence="3" id="KW-0055">Arginine biosynthesis</keyword>
<dbReference type="Pfam" id="PF02142">
    <property type="entry name" value="MGS"/>
    <property type="match status" value="1"/>
</dbReference>
<evidence type="ECO:0000256" key="8">
    <source>
        <dbReference type="ARBA" id="ARBA00022741"/>
    </source>
</evidence>
<dbReference type="PROSITE" id="PS00866">
    <property type="entry name" value="CPSASE_1"/>
    <property type="match status" value="2"/>
</dbReference>
<dbReference type="PANTHER" id="PTHR11405">
    <property type="entry name" value="CARBAMOYLTRANSFERASE FAMILY MEMBER"/>
    <property type="match status" value="1"/>
</dbReference>
<dbReference type="GO" id="GO:0005737">
    <property type="term" value="C:cytoplasm"/>
    <property type="evidence" value="ECO:0007669"/>
    <property type="project" value="TreeGrafter"/>
</dbReference>
<dbReference type="EMBL" id="BSWK01000007">
    <property type="protein sequence ID" value="GMB86305.1"/>
    <property type="molecule type" value="Genomic_DNA"/>
</dbReference>
<dbReference type="Proteomes" id="UP001165243">
    <property type="component" value="Unassembled WGS sequence"/>
</dbReference>
<keyword evidence="4" id="KW-0436">Ligase</keyword>
<dbReference type="AlphaFoldDB" id="A0AAV5PBR9"/>
<dbReference type="Gene3D" id="1.10.1030.10">
    <property type="entry name" value="Carbamoyl-phosphate synthetase, large subunit oligomerisation domain"/>
    <property type="match status" value="1"/>
</dbReference>
<evidence type="ECO:0000256" key="15">
    <source>
        <dbReference type="PROSITE-ProRule" id="PRU00409"/>
    </source>
</evidence>
<dbReference type="Gene3D" id="3.30.470.20">
    <property type="entry name" value="ATP-grasp fold, B domain"/>
    <property type="match status" value="2"/>
</dbReference>
<name>A0AAV5PBR9_LACDE</name>
<evidence type="ECO:0000256" key="7">
    <source>
        <dbReference type="ARBA" id="ARBA00022737"/>
    </source>
</evidence>
<dbReference type="GO" id="GO:0004088">
    <property type="term" value="F:carbamoyl-phosphate synthase (glutamine-hydrolyzing) activity"/>
    <property type="evidence" value="ECO:0007669"/>
    <property type="project" value="UniProtKB-EC"/>
</dbReference>
<comment type="catalytic activity">
    <reaction evidence="13">
        <text>hydrogencarbonate + NH4(+) + 2 ATP = carbamoyl phosphate + 2 ADP + phosphate + 2 H(+)</text>
        <dbReference type="Rhea" id="RHEA:18029"/>
        <dbReference type="ChEBI" id="CHEBI:15378"/>
        <dbReference type="ChEBI" id="CHEBI:17544"/>
        <dbReference type="ChEBI" id="CHEBI:28938"/>
        <dbReference type="ChEBI" id="CHEBI:30616"/>
        <dbReference type="ChEBI" id="CHEBI:43474"/>
        <dbReference type="ChEBI" id="CHEBI:58228"/>
        <dbReference type="ChEBI" id="CHEBI:456216"/>
        <dbReference type="EC" id="6.3.4.16"/>
    </reaction>
</comment>
<dbReference type="InterPro" id="IPR005480">
    <property type="entry name" value="CPSase_lsu_oligo"/>
</dbReference>
<dbReference type="InterPro" id="IPR011607">
    <property type="entry name" value="MGS-like_dom"/>
</dbReference>
<dbReference type="InterPro" id="IPR033937">
    <property type="entry name" value="MGS_CPS_CarB"/>
</dbReference>
<dbReference type="InterPro" id="IPR036914">
    <property type="entry name" value="MGS-like_dom_sf"/>
</dbReference>
<evidence type="ECO:0000256" key="13">
    <source>
        <dbReference type="ARBA" id="ARBA00047359"/>
    </source>
</evidence>
<keyword evidence="7" id="KW-0677">Repeat</keyword>
<keyword evidence="10" id="KW-0460">Magnesium</keyword>
<dbReference type="InterPro" id="IPR005479">
    <property type="entry name" value="CPAse_ATP-bd"/>
</dbReference>
<dbReference type="GO" id="GO:0006526">
    <property type="term" value="P:L-arginine biosynthetic process"/>
    <property type="evidence" value="ECO:0007669"/>
    <property type="project" value="UniProtKB-KW"/>
</dbReference>
<comment type="caution">
    <text evidence="18">The sequence shown here is derived from an EMBL/GenBank/DDBJ whole genome shotgun (WGS) entry which is preliminary data.</text>
</comment>
<evidence type="ECO:0000256" key="10">
    <source>
        <dbReference type="ARBA" id="ARBA00022842"/>
    </source>
</evidence>
<dbReference type="SMART" id="SM00851">
    <property type="entry name" value="MGS"/>
    <property type="match status" value="1"/>
</dbReference>
<gene>
    <name evidence="18" type="primary">carB_1</name>
    <name evidence="18" type="ORF">ME0900_06780</name>
</gene>
<dbReference type="PANTHER" id="PTHR11405:SF53">
    <property type="entry name" value="CARBAMOYL-PHOSPHATE SYNTHASE [AMMONIA], MITOCHONDRIAL"/>
    <property type="match status" value="1"/>
</dbReference>
<dbReference type="PRINTS" id="PR00098">
    <property type="entry name" value="CPSASE"/>
</dbReference>
<dbReference type="PROSITE" id="PS50975">
    <property type="entry name" value="ATP_GRASP"/>
    <property type="match status" value="2"/>
</dbReference>
<dbReference type="InterPro" id="IPR005483">
    <property type="entry name" value="CPSase_dom"/>
</dbReference>
<keyword evidence="5" id="KW-0028">Amino-acid biosynthesis</keyword>
<keyword evidence="9 15" id="KW-0067">ATP-binding</keyword>
<dbReference type="InterPro" id="IPR016185">
    <property type="entry name" value="PreATP-grasp_dom_sf"/>
</dbReference>
<keyword evidence="8 15" id="KW-0547">Nucleotide-binding</keyword>
<evidence type="ECO:0000256" key="5">
    <source>
        <dbReference type="ARBA" id="ARBA00022605"/>
    </source>
</evidence>
<evidence type="ECO:0000259" key="17">
    <source>
        <dbReference type="PROSITE" id="PS51855"/>
    </source>
</evidence>
<comment type="similarity">
    <text evidence="2">Belongs to the CarB family.</text>
</comment>
<evidence type="ECO:0000256" key="11">
    <source>
        <dbReference type="ARBA" id="ARBA00022975"/>
    </source>
</evidence>
<keyword evidence="6" id="KW-0479">Metal-binding</keyword>
<comment type="catalytic activity">
    <reaction evidence="14">
        <text>hydrogencarbonate + L-glutamine + 2 ATP + H2O = carbamoyl phosphate + L-glutamate + 2 ADP + phosphate + 2 H(+)</text>
        <dbReference type="Rhea" id="RHEA:18633"/>
        <dbReference type="ChEBI" id="CHEBI:15377"/>
        <dbReference type="ChEBI" id="CHEBI:15378"/>
        <dbReference type="ChEBI" id="CHEBI:17544"/>
        <dbReference type="ChEBI" id="CHEBI:29985"/>
        <dbReference type="ChEBI" id="CHEBI:30616"/>
        <dbReference type="ChEBI" id="CHEBI:43474"/>
        <dbReference type="ChEBI" id="CHEBI:58228"/>
        <dbReference type="ChEBI" id="CHEBI:58359"/>
        <dbReference type="ChEBI" id="CHEBI:456216"/>
        <dbReference type="EC" id="6.3.5.5"/>
    </reaction>
</comment>
<dbReference type="GO" id="GO:0046872">
    <property type="term" value="F:metal ion binding"/>
    <property type="evidence" value="ECO:0007669"/>
    <property type="project" value="UniProtKB-KW"/>
</dbReference>
<sequence>MTDGDMADHVYIEPLTVPVVKQLIEKEKPDALLPTMGGQNALNIAMALADEGFLEKHHVKTIGTDTDTIKMAEDRLEFKNLMERIGEPVAKSVVVNYVEDAIAFAKEIGYPVVVRPAYTLGGTGGGIAHNEQELHEICSNGLRLSRVTECLIEQSIAGWKEVEYEVMRDGAGNCITVCNMENMDPVGVHTGDSIVVAPSQTLSDKDYQMLRSSALNIITALNIKGGCNVQFALNPDSFEYCVIEVNPRVSRSSALASKATGYPIAKLATKIALGYNLDEIVNAVTGKTYASYEPTLDYIVCKIPKWPFDKFYDASRKLGTQMKATGEVMAICNNFEGAFMKALRSLEQDSYYLYNEEIAQLSADDLRKDLRKIDDKRAFRIAEALRKGVSIREIHAITKIDVWFIDKIKHLVEIEDRLKNEELTPDLLKLAKHCEFPDRVIASLTGKTAEEALKAANELGYPVLVRPSYVLGGAGMEIALNDGDLKRFIDHITSQFNIEDHPILIDKYLAGKECEVDAICDDEGILIPGIMEHVERAGVHSGDSISIYPPQKISQEMKERIVEYSKRLAKALKVKGLMNIQFIVYENKVYVIEVNPRSSRTIPYISKVTGIPLVDVATNVIIGKSIKEQGYDYGLAPEKKTVAVKMPVFSFEKITGAEIALGPEMKSTGEVLGISEDVEEAMYKAFMGTGLDLPKHKKVICTVKDSAKEEFLPIAKEYHDFGYDLYATQGTYDFLQSHGIPARLVNRINDKENTIFDLILTETVDLVIDIPTRNNNLKDGFLIRRFAVEAGVPIYTSLDTARALIHALEAKHDNKISLVDITKL</sequence>
<dbReference type="FunFam" id="3.40.50.20:FF:000001">
    <property type="entry name" value="Carbamoyl-phosphate synthase large chain"/>
    <property type="match status" value="1"/>
</dbReference>
<feature type="domain" description="ATP-grasp" evidence="16">
    <location>
        <begin position="79"/>
        <end position="273"/>
    </location>
</feature>
<dbReference type="InterPro" id="IPR058047">
    <property type="entry name" value="CPSase_preATP-grasp"/>
</dbReference>
<evidence type="ECO:0000313" key="18">
    <source>
        <dbReference type="EMBL" id="GMB86305.1"/>
    </source>
</evidence>
<proteinExistence type="inferred from homology"/>
<dbReference type="Pfam" id="PF25596">
    <property type="entry name" value="CPSase_L_D1"/>
    <property type="match status" value="1"/>
</dbReference>
<feature type="domain" description="MGS-like" evidence="17">
    <location>
        <begin position="691"/>
        <end position="824"/>
    </location>
</feature>